<evidence type="ECO:0000313" key="7">
    <source>
        <dbReference type="Proteomes" id="UP000247755"/>
    </source>
</evidence>
<dbReference type="FunFam" id="3.40.605.10:FF:000007">
    <property type="entry name" value="NAD/NADP-dependent betaine aldehyde dehydrogenase"/>
    <property type="match status" value="1"/>
</dbReference>
<dbReference type="Pfam" id="PF00171">
    <property type="entry name" value="Aldedh"/>
    <property type="match status" value="1"/>
</dbReference>
<dbReference type="EMBL" id="QJJY01000008">
    <property type="protein sequence ID" value="PXX34782.1"/>
    <property type="molecule type" value="Genomic_DNA"/>
</dbReference>
<dbReference type="InterPro" id="IPR015590">
    <property type="entry name" value="Aldehyde_DH_dom"/>
</dbReference>
<dbReference type="InterPro" id="IPR016160">
    <property type="entry name" value="Ald_DH_CS_CYS"/>
</dbReference>
<name>A0A318IKS8_BURPY</name>
<dbReference type="Gene3D" id="3.40.605.10">
    <property type="entry name" value="Aldehyde Dehydrogenase, Chain A, domain 1"/>
    <property type="match status" value="1"/>
</dbReference>
<gene>
    <name evidence="6" type="ORF">NA66_100892</name>
</gene>
<sequence length="479" mass="51652">MRTSQQSYIDGQWLDPADARSIDVVDPATARPYAQLRIGGAADVDRAVGAAKQAFETYSRWSVAERVALLRRVLDIYRRRYEEVAQTISQEMGAPIAFARAMQAAVGTAHLEQTIRALQSFRFSTQTDSLLVSHEPIGVCALITPWNWPINQIVCKVAPALAAGCTMVLKPSEIAPFSAILFAEILHEAGVPPGVFNLVHGYGHEAGDALSRHPDVDMVSFTGSTRAGVEVAKAAADTVKRVHQELGSKSPNLILPDADIDDAVTRGVRSCFSNSGQSCNAPTRMLVHAGHLALAEQAARREAERTVVGDPRSQETGIGPVVSSTQFDRIQHFIRLGIEEGATLVAGGPGRPDGLGDGFYVRPTVFSNVTPGMTIATEEIFGPVLSIMTYRTEDEAVALANDSVYGLAAYVQSKDLERARRIAARLRVGNVHINYPAWNPAAPFGGYKRSGNGREYAEFGLVEYLETKGTTGYTEGGAR</sequence>
<dbReference type="EC" id="1.2.1.3" evidence="3"/>
<evidence type="ECO:0000256" key="4">
    <source>
        <dbReference type="ARBA" id="ARBA00049194"/>
    </source>
</evidence>
<proteinExistence type="inferred from homology"/>
<dbReference type="PROSITE" id="PS00070">
    <property type="entry name" value="ALDEHYDE_DEHYDR_CYS"/>
    <property type="match status" value="1"/>
</dbReference>
<keyword evidence="2" id="KW-0560">Oxidoreductase</keyword>
<comment type="catalytic activity">
    <reaction evidence="4">
        <text>an aldehyde + NAD(+) + H2O = a carboxylate + NADH + 2 H(+)</text>
        <dbReference type="Rhea" id="RHEA:16185"/>
        <dbReference type="ChEBI" id="CHEBI:15377"/>
        <dbReference type="ChEBI" id="CHEBI:15378"/>
        <dbReference type="ChEBI" id="CHEBI:17478"/>
        <dbReference type="ChEBI" id="CHEBI:29067"/>
        <dbReference type="ChEBI" id="CHEBI:57540"/>
        <dbReference type="ChEBI" id="CHEBI:57945"/>
        <dbReference type="EC" id="1.2.1.3"/>
    </reaction>
</comment>
<dbReference type="RefSeq" id="WP_072440437.1">
    <property type="nucleotide sequence ID" value="NZ_QJJY01000008.1"/>
</dbReference>
<dbReference type="InterPro" id="IPR016161">
    <property type="entry name" value="Ald_DH/histidinol_DH"/>
</dbReference>
<organism evidence="6 7">
    <name type="scientific">Burkholderia pyrrocinia</name>
    <name type="common">Pseudomonas pyrrocinia</name>
    <dbReference type="NCBI Taxonomy" id="60550"/>
    <lineage>
        <taxon>Bacteria</taxon>
        <taxon>Pseudomonadati</taxon>
        <taxon>Pseudomonadota</taxon>
        <taxon>Betaproteobacteria</taxon>
        <taxon>Burkholderiales</taxon>
        <taxon>Burkholderiaceae</taxon>
        <taxon>Burkholderia</taxon>
        <taxon>Burkholderia cepacia complex</taxon>
    </lineage>
</organism>
<dbReference type="GO" id="GO:0004029">
    <property type="term" value="F:aldehyde dehydrogenase (NAD+) activity"/>
    <property type="evidence" value="ECO:0007669"/>
    <property type="project" value="UniProtKB-EC"/>
</dbReference>
<dbReference type="AlphaFoldDB" id="A0A318IKS8"/>
<evidence type="ECO:0000256" key="2">
    <source>
        <dbReference type="ARBA" id="ARBA00023002"/>
    </source>
</evidence>
<comment type="caution">
    <text evidence="6">The sequence shown here is derived from an EMBL/GenBank/DDBJ whole genome shotgun (WGS) entry which is preliminary data.</text>
</comment>
<dbReference type="CDD" id="cd07138">
    <property type="entry name" value="ALDH_CddD_SSP0762"/>
    <property type="match status" value="1"/>
</dbReference>
<comment type="similarity">
    <text evidence="1">Belongs to the aldehyde dehydrogenase family.</text>
</comment>
<dbReference type="FunFam" id="3.40.309.10:FF:000012">
    <property type="entry name" value="Betaine aldehyde dehydrogenase"/>
    <property type="match status" value="1"/>
</dbReference>
<accession>A0A318IKS8</accession>
<reference evidence="6 7" key="1">
    <citation type="submission" date="2018-05" db="EMBL/GenBank/DDBJ databases">
        <title>Comparative genomics of bacterial root endophytes of switchgrass collected from native prairies over two seasons.</title>
        <authorList>
            <person name="Tang Y."/>
        </authorList>
    </citation>
    <scope>NUCLEOTIDE SEQUENCE [LARGE SCALE GENOMIC DNA]</scope>
    <source>
        <strain evidence="6 7">NFIX32</strain>
    </source>
</reference>
<dbReference type="InterPro" id="IPR016162">
    <property type="entry name" value="Ald_DH_N"/>
</dbReference>
<dbReference type="Gene3D" id="3.40.309.10">
    <property type="entry name" value="Aldehyde Dehydrogenase, Chain A, domain 2"/>
    <property type="match status" value="1"/>
</dbReference>
<dbReference type="PANTHER" id="PTHR42804">
    <property type="entry name" value="ALDEHYDE DEHYDROGENASE"/>
    <property type="match status" value="1"/>
</dbReference>
<evidence type="ECO:0000313" key="6">
    <source>
        <dbReference type="EMBL" id="PXX34782.1"/>
    </source>
</evidence>
<evidence type="ECO:0000256" key="1">
    <source>
        <dbReference type="ARBA" id="ARBA00009986"/>
    </source>
</evidence>
<evidence type="ECO:0000256" key="3">
    <source>
        <dbReference type="ARBA" id="ARBA00024226"/>
    </source>
</evidence>
<dbReference type="Proteomes" id="UP000247755">
    <property type="component" value="Unassembled WGS sequence"/>
</dbReference>
<feature type="domain" description="Aldehyde dehydrogenase" evidence="5">
    <location>
        <begin position="13"/>
        <end position="468"/>
    </location>
</feature>
<dbReference type="PANTHER" id="PTHR42804:SF1">
    <property type="entry name" value="ALDEHYDE DEHYDROGENASE-RELATED"/>
    <property type="match status" value="1"/>
</dbReference>
<protein>
    <recommendedName>
        <fullName evidence="3">aldehyde dehydrogenase (NAD(+))</fullName>
        <ecNumber evidence="3">1.2.1.3</ecNumber>
    </recommendedName>
</protein>
<dbReference type="SUPFAM" id="SSF53720">
    <property type="entry name" value="ALDH-like"/>
    <property type="match status" value="1"/>
</dbReference>
<evidence type="ECO:0000259" key="5">
    <source>
        <dbReference type="Pfam" id="PF00171"/>
    </source>
</evidence>
<dbReference type="InterPro" id="IPR016163">
    <property type="entry name" value="Ald_DH_C"/>
</dbReference>